<accession>A0A6I5ZNK7</accession>
<feature type="transmembrane region" description="Helical" evidence="1">
    <location>
        <begin position="181"/>
        <end position="203"/>
    </location>
</feature>
<dbReference type="Pfam" id="PF13347">
    <property type="entry name" value="MFS_2"/>
    <property type="match status" value="1"/>
</dbReference>
<dbReference type="SUPFAM" id="SSF103473">
    <property type="entry name" value="MFS general substrate transporter"/>
    <property type="match status" value="1"/>
</dbReference>
<dbReference type="OrthoDB" id="9764596at2"/>
<evidence type="ECO:0000313" key="3">
    <source>
        <dbReference type="Proteomes" id="UP000425916"/>
    </source>
</evidence>
<gene>
    <name evidence="2" type="primary">xylP_3</name>
    <name evidence="2" type="ORF">MGLY_04760</name>
</gene>
<proteinExistence type="predicted"/>
<feature type="transmembrane region" description="Helical" evidence="1">
    <location>
        <begin position="266"/>
        <end position="287"/>
    </location>
</feature>
<feature type="transmembrane region" description="Helical" evidence="1">
    <location>
        <begin position="371"/>
        <end position="395"/>
    </location>
</feature>
<feature type="transmembrane region" description="Helical" evidence="1">
    <location>
        <begin position="80"/>
        <end position="97"/>
    </location>
</feature>
<feature type="transmembrane region" description="Helical" evidence="1">
    <location>
        <begin position="41"/>
        <end position="68"/>
    </location>
</feature>
<feature type="transmembrane region" description="Helical" evidence="1">
    <location>
        <begin position="299"/>
        <end position="318"/>
    </location>
</feature>
<dbReference type="InterPro" id="IPR036259">
    <property type="entry name" value="MFS_trans_sf"/>
</dbReference>
<reference evidence="2 3" key="1">
    <citation type="submission" date="2019-11" db="EMBL/GenBank/DDBJ databases">
        <title>Genome sequence of Moorella glycerini DSM11254.</title>
        <authorList>
            <person name="Poehlein A."/>
            <person name="Boeer T."/>
            <person name="Daniel R."/>
        </authorList>
    </citation>
    <scope>NUCLEOTIDE SEQUENCE [LARGE SCALE GENOMIC DNA]</scope>
    <source>
        <strain evidence="2 3">DSM 11254</strain>
    </source>
</reference>
<dbReference type="EMBL" id="CP046244">
    <property type="protein sequence ID" value="QGP91151.1"/>
    <property type="molecule type" value="Genomic_DNA"/>
</dbReference>
<feature type="transmembrane region" description="Helical" evidence="1">
    <location>
        <begin position="224"/>
        <end position="246"/>
    </location>
</feature>
<feature type="transmembrane region" description="Helical" evidence="1">
    <location>
        <begin position="109"/>
        <end position="136"/>
    </location>
</feature>
<protein>
    <submittedName>
        <fullName evidence="2">Isoprimeverose transporter</fullName>
    </submittedName>
</protein>
<dbReference type="GO" id="GO:0006814">
    <property type="term" value="P:sodium ion transport"/>
    <property type="evidence" value="ECO:0007669"/>
    <property type="project" value="InterPro"/>
</dbReference>
<feature type="transmembrane region" description="Helical" evidence="1">
    <location>
        <begin position="156"/>
        <end position="175"/>
    </location>
</feature>
<keyword evidence="1" id="KW-1133">Transmembrane helix</keyword>
<dbReference type="GO" id="GO:0005886">
    <property type="term" value="C:plasma membrane"/>
    <property type="evidence" value="ECO:0007669"/>
    <property type="project" value="TreeGrafter"/>
</dbReference>
<feature type="transmembrane region" description="Helical" evidence="1">
    <location>
        <begin position="407"/>
        <end position="431"/>
    </location>
</feature>
<feature type="transmembrane region" description="Helical" evidence="1">
    <location>
        <begin position="324"/>
        <end position="350"/>
    </location>
</feature>
<keyword evidence="1" id="KW-0472">Membrane</keyword>
<dbReference type="Gene3D" id="1.20.1250.20">
    <property type="entry name" value="MFS general substrate transporter like domains"/>
    <property type="match status" value="2"/>
</dbReference>
<dbReference type="PANTHER" id="PTHR11328:SF24">
    <property type="entry name" value="MAJOR FACILITATOR SUPERFAMILY (MFS) PROFILE DOMAIN-CONTAINING PROTEIN"/>
    <property type="match status" value="1"/>
</dbReference>
<evidence type="ECO:0000313" key="2">
    <source>
        <dbReference type="EMBL" id="QGP91151.1"/>
    </source>
</evidence>
<dbReference type="InterPro" id="IPR039672">
    <property type="entry name" value="MFS_2"/>
</dbReference>
<evidence type="ECO:0000256" key="1">
    <source>
        <dbReference type="SAM" id="Phobius"/>
    </source>
</evidence>
<dbReference type="RefSeq" id="WP_156271572.1">
    <property type="nucleotide sequence ID" value="NZ_CP046244.1"/>
</dbReference>
<dbReference type="GO" id="GO:0008643">
    <property type="term" value="P:carbohydrate transport"/>
    <property type="evidence" value="ECO:0007669"/>
    <property type="project" value="InterPro"/>
</dbReference>
<dbReference type="InterPro" id="IPR001927">
    <property type="entry name" value="Na/Gal_symport"/>
</dbReference>
<dbReference type="PANTHER" id="PTHR11328">
    <property type="entry name" value="MAJOR FACILITATOR SUPERFAMILY DOMAIN-CONTAINING PROTEIN"/>
    <property type="match status" value="1"/>
</dbReference>
<name>A0A6I5ZNK7_9FIRM</name>
<keyword evidence="1" id="KW-0812">Transmembrane</keyword>
<organism evidence="2 3">
    <name type="scientific">Neomoorella glycerini</name>
    <dbReference type="NCBI Taxonomy" id="55779"/>
    <lineage>
        <taxon>Bacteria</taxon>
        <taxon>Bacillati</taxon>
        <taxon>Bacillota</taxon>
        <taxon>Clostridia</taxon>
        <taxon>Neomoorellales</taxon>
        <taxon>Neomoorellaceae</taxon>
        <taxon>Neomoorella</taxon>
    </lineage>
</organism>
<dbReference type="Proteomes" id="UP000425916">
    <property type="component" value="Chromosome"/>
</dbReference>
<dbReference type="NCBIfam" id="TIGR00792">
    <property type="entry name" value="gph"/>
    <property type="match status" value="1"/>
</dbReference>
<dbReference type="AlphaFoldDB" id="A0A6I5ZNK7"/>
<feature type="transmembrane region" description="Helical" evidence="1">
    <location>
        <begin position="12"/>
        <end position="35"/>
    </location>
</feature>
<dbReference type="GO" id="GO:0015293">
    <property type="term" value="F:symporter activity"/>
    <property type="evidence" value="ECO:0007669"/>
    <property type="project" value="InterPro"/>
</dbReference>
<keyword evidence="3" id="KW-1185">Reference proteome</keyword>
<sequence length="451" mass="49143">MAEKLKASVINLFCIGEMGFSIMMAVAVNYYAYFLTDVARIGAATVGTILLIARIADAVSVPIVGGLIEKSNMKWGKYRSWILICPFSTAILFILMFTNLNMTVGAKAIFLGTAYVLAHVSVNFAWSAYVALIPVLANDPVDRVRLSSRRAQTTSIAQIIFGLIAMPLIIALGAGNEAKGFLLTIIIFTILQVLGYRLVAHIIKPFDAGPRPESKKETITLKDMLIQVFTNPPLLVLMLVESLRFTSRWALLGFAVYYFKYVARNMLLVSAFFPIVNIAGLLGAIFGELIARKIPKKTTYIIGVATETICLLLAWLFARDAITFIVLCAIATFGVYIDQSIQAALFADTVEYAEWKTGKNARALIMAMSALPIKIGVALAGAVNGFALAAIGYVANVQPTAELSRGISTIATFVPGIFGALALVTVLFYPLKEERVNQIRIEIQARRSPTF</sequence>